<dbReference type="EMBL" id="AB922262">
    <property type="protein sequence ID" value="BAP68837.1"/>
    <property type="molecule type" value="mRNA"/>
</dbReference>
<dbReference type="AlphaFoldDB" id="A0A090BB88"/>
<gene>
    <name evidence="2" type="primary">HaRxL113</name>
</gene>
<organism evidence="2">
    <name type="scientific">Hyaloperonospora arabidopsidis (strain Emoy2)</name>
    <name type="common">Downy mildew agent</name>
    <name type="synonym">Peronospora arabidopsidis</name>
    <dbReference type="NCBI Taxonomy" id="559515"/>
    <lineage>
        <taxon>Eukaryota</taxon>
        <taxon>Sar</taxon>
        <taxon>Stramenopiles</taxon>
        <taxon>Oomycota</taxon>
        <taxon>Peronosporomycetes</taxon>
        <taxon>Peronosporales</taxon>
        <taxon>Peronosporaceae</taxon>
        <taxon>Hyaloperonospora</taxon>
    </lineage>
</organism>
<sequence length="195" mass="22396">MRFHLFALFLVVVMLRARADSGLVFRASGDEATPGLEYNSFMGQQATNTSVGQEQEDRDLFGFDKVAKVLVPRFKQLQGLPRIDESVKDAFETLGLNSMPISRDEIIREHLVTKFFSCREFNRWAKHVARTNKQDRYAAMFDVLQATFNEKNVATLIILAKDSWRTQAWREAGDGAVRVVVLARIRVRLYSDEYL</sequence>
<evidence type="ECO:0000313" key="2">
    <source>
        <dbReference type="EMBL" id="BAP68837.1"/>
    </source>
</evidence>
<protein>
    <submittedName>
        <fullName evidence="2">RxLR effector candidate protein</fullName>
    </submittedName>
</protein>
<feature type="non-terminal residue" evidence="2">
    <location>
        <position position="195"/>
    </location>
</feature>
<feature type="chain" id="PRO_5001853138" evidence="1">
    <location>
        <begin position="20"/>
        <end position="195"/>
    </location>
</feature>
<keyword evidence="1" id="KW-0732">Signal</keyword>
<accession>A0A090BB88</accession>
<proteinExistence type="evidence at transcript level"/>
<name>A0A090BB88_HYAAE</name>
<feature type="signal peptide" evidence="1">
    <location>
        <begin position="1"/>
        <end position="19"/>
    </location>
</feature>
<evidence type="ECO:0000256" key="1">
    <source>
        <dbReference type="SAM" id="SignalP"/>
    </source>
</evidence>
<reference evidence="2" key="1">
    <citation type="journal article" date="2014" name="PLoS Pathog.">
        <title>Expression profiling during Arabidopsis/downy mildew interaction reveals a highly-expressed effector that attenuates responses to salicylic acid.</title>
        <authorList>
            <person name="Asai S."/>
            <person name="Rallapalli G."/>
            <person name="Piquerez S.J.M."/>
            <person name="Caillaud M.C."/>
            <person name="Furzer O.J."/>
            <person name="Ishaque N."/>
            <person name="Wirthmueller L."/>
            <person name="Fabro G."/>
            <person name="Shirasu K."/>
            <person name="Jones J.D.G."/>
        </authorList>
    </citation>
    <scope>NUCLEOTIDE SEQUENCE</scope>
    <source>
        <strain evidence="2">Emoy2</strain>
    </source>
</reference>